<name>A0A1I0X384_9RHOB</name>
<feature type="transmembrane region" description="Helical" evidence="1">
    <location>
        <begin position="12"/>
        <end position="32"/>
    </location>
</feature>
<dbReference type="RefSeq" id="WP_092063398.1">
    <property type="nucleotide sequence ID" value="NZ_FOJU01000003.1"/>
</dbReference>
<dbReference type="AlphaFoldDB" id="A0A1I0X384"/>
<gene>
    <name evidence="2" type="ORF">SAMN05421688_1777</name>
</gene>
<dbReference type="Proteomes" id="UP000198796">
    <property type="component" value="Unassembled WGS sequence"/>
</dbReference>
<keyword evidence="1" id="KW-0472">Membrane</keyword>
<accession>A0A1I0X384</accession>
<sequence>MRLKTRKRLSLLILLVGLPAYIFVAVTIVNLLDRPPVWLELLVYVGLGVIWILPFKAVFRGVGQHDPDNR</sequence>
<dbReference type="OrthoDB" id="7510023at2"/>
<feature type="transmembrane region" description="Helical" evidence="1">
    <location>
        <begin position="38"/>
        <end position="59"/>
    </location>
</feature>
<organism evidence="2 3">
    <name type="scientific">Poseidonocella pacifica</name>
    <dbReference type="NCBI Taxonomy" id="871651"/>
    <lineage>
        <taxon>Bacteria</taxon>
        <taxon>Pseudomonadati</taxon>
        <taxon>Pseudomonadota</taxon>
        <taxon>Alphaproteobacteria</taxon>
        <taxon>Rhodobacterales</taxon>
        <taxon>Roseobacteraceae</taxon>
        <taxon>Poseidonocella</taxon>
    </lineage>
</organism>
<reference evidence="2 3" key="1">
    <citation type="submission" date="2016-10" db="EMBL/GenBank/DDBJ databases">
        <authorList>
            <person name="de Groot N.N."/>
        </authorList>
    </citation>
    <scope>NUCLEOTIDE SEQUENCE [LARGE SCALE GENOMIC DNA]</scope>
    <source>
        <strain evidence="2 3">DSM 29316</strain>
    </source>
</reference>
<dbReference type="InterPro" id="IPR021265">
    <property type="entry name" value="DUF2842"/>
</dbReference>
<evidence type="ECO:0000313" key="2">
    <source>
        <dbReference type="EMBL" id="SFA94838.1"/>
    </source>
</evidence>
<dbReference type="Pfam" id="PF11003">
    <property type="entry name" value="DUF2842"/>
    <property type="match status" value="1"/>
</dbReference>
<protein>
    <recommendedName>
        <fullName evidence="4">DUF2842 domain-containing protein</fullName>
    </recommendedName>
</protein>
<evidence type="ECO:0000313" key="3">
    <source>
        <dbReference type="Proteomes" id="UP000198796"/>
    </source>
</evidence>
<evidence type="ECO:0000256" key="1">
    <source>
        <dbReference type="SAM" id="Phobius"/>
    </source>
</evidence>
<dbReference type="STRING" id="871651.SAMN05421688_1777"/>
<evidence type="ECO:0008006" key="4">
    <source>
        <dbReference type="Google" id="ProtNLM"/>
    </source>
</evidence>
<proteinExistence type="predicted"/>
<dbReference type="EMBL" id="FOJU01000003">
    <property type="protein sequence ID" value="SFA94838.1"/>
    <property type="molecule type" value="Genomic_DNA"/>
</dbReference>
<keyword evidence="3" id="KW-1185">Reference proteome</keyword>
<keyword evidence="1" id="KW-0812">Transmembrane</keyword>
<keyword evidence="1" id="KW-1133">Transmembrane helix</keyword>